<dbReference type="HAMAP" id="MF_00163">
    <property type="entry name" value="Pep_deformylase"/>
    <property type="match status" value="1"/>
</dbReference>
<evidence type="ECO:0000256" key="4">
    <source>
        <dbReference type="ARBA" id="ARBA00022917"/>
    </source>
</evidence>
<comment type="cofactor">
    <cofactor evidence="6">
        <name>Fe(2+)</name>
        <dbReference type="ChEBI" id="CHEBI:29033"/>
    </cofactor>
    <text evidence="6">Binds 1 Fe(2+) ion.</text>
</comment>
<dbReference type="InterPro" id="IPR023635">
    <property type="entry name" value="Peptide_deformylase"/>
</dbReference>
<keyword evidence="3 6" id="KW-0378">Hydrolase</keyword>
<sequence>MTVQPVRYFGDPVLRERASEVTTFDKELRQLVADLDETMREQGGAGLAAPQIGVGLRVFTYRAGEDMHGHLVNPTWTVLGEDEQTGPEGCLSIPGFRWDCTRWDHVVATGWDMHGEPLRVEGTAMLARAIQHETDHLDGVLFLDRLDAATRKEAMAAIRQADWFDPTAPPRIKQNPHTAGPTNPLFGGVR</sequence>
<comment type="similarity">
    <text evidence="1 6">Belongs to the polypeptide deformylase family.</text>
</comment>
<reference evidence="8 9" key="1">
    <citation type="submission" date="2024-03" db="EMBL/GenBank/DDBJ databases">
        <title>Actinomycetospora sp. OC33-EN08, a novel actinomycete isolated from wild orchid (Aerides multiflora).</title>
        <authorList>
            <person name="Suriyachadkun C."/>
        </authorList>
    </citation>
    <scope>NUCLEOTIDE SEQUENCE [LARGE SCALE GENOMIC DNA]</scope>
    <source>
        <strain evidence="8 9">OC33-EN08</strain>
    </source>
</reference>
<dbReference type="PRINTS" id="PR01576">
    <property type="entry name" value="PDEFORMYLASE"/>
</dbReference>
<evidence type="ECO:0000256" key="5">
    <source>
        <dbReference type="ARBA" id="ARBA00023004"/>
    </source>
</evidence>
<dbReference type="Gene3D" id="3.90.45.10">
    <property type="entry name" value="Peptide deformylase"/>
    <property type="match status" value="1"/>
</dbReference>
<accession>A0ABU8MUX4</accession>
<evidence type="ECO:0000313" key="9">
    <source>
        <dbReference type="Proteomes" id="UP001385809"/>
    </source>
</evidence>
<dbReference type="InterPro" id="IPR036821">
    <property type="entry name" value="Peptide_deformylase_sf"/>
</dbReference>
<dbReference type="PIRSF" id="PIRSF004749">
    <property type="entry name" value="Pep_def"/>
    <property type="match status" value="1"/>
</dbReference>
<dbReference type="PANTHER" id="PTHR10458">
    <property type="entry name" value="PEPTIDE DEFORMYLASE"/>
    <property type="match status" value="1"/>
</dbReference>
<name>A0ABU8MUX4_9PSEU</name>
<dbReference type="Proteomes" id="UP001385809">
    <property type="component" value="Unassembled WGS sequence"/>
</dbReference>
<dbReference type="EMBL" id="JBBEGN010000011">
    <property type="protein sequence ID" value="MEJ2870203.1"/>
    <property type="molecule type" value="Genomic_DNA"/>
</dbReference>
<dbReference type="EC" id="3.5.1.88" evidence="6"/>
<evidence type="ECO:0000256" key="2">
    <source>
        <dbReference type="ARBA" id="ARBA00022723"/>
    </source>
</evidence>
<dbReference type="NCBIfam" id="TIGR00079">
    <property type="entry name" value="pept_deformyl"/>
    <property type="match status" value="1"/>
</dbReference>
<dbReference type="RefSeq" id="WP_337696764.1">
    <property type="nucleotide sequence ID" value="NZ_JBBEGN010000011.1"/>
</dbReference>
<comment type="caution">
    <text evidence="8">The sequence shown here is derived from an EMBL/GenBank/DDBJ whole genome shotgun (WGS) entry which is preliminary data.</text>
</comment>
<keyword evidence="4 6" id="KW-0648">Protein biosynthesis</keyword>
<dbReference type="Pfam" id="PF01327">
    <property type="entry name" value="Pep_deformylase"/>
    <property type="match status" value="1"/>
</dbReference>
<dbReference type="PANTHER" id="PTHR10458:SF2">
    <property type="entry name" value="PEPTIDE DEFORMYLASE, MITOCHONDRIAL"/>
    <property type="match status" value="1"/>
</dbReference>
<protein>
    <recommendedName>
        <fullName evidence="6">Peptide deformylase</fullName>
        <shortName evidence="6">PDF</shortName>
        <ecNumber evidence="6">3.5.1.88</ecNumber>
    </recommendedName>
    <alternativeName>
        <fullName evidence="6">Polypeptide deformylase</fullName>
    </alternativeName>
</protein>
<dbReference type="NCBIfam" id="NF001159">
    <property type="entry name" value="PRK00150.1-3"/>
    <property type="match status" value="1"/>
</dbReference>
<proteinExistence type="inferred from homology"/>
<keyword evidence="2 6" id="KW-0479">Metal-binding</keyword>
<dbReference type="GO" id="GO:0042586">
    <property type="term" value="F:peptide deformylase activity"/>
    <property type="evidence" value="ECO:0007669"/>
    <property type="project" value="UniProtKB-EC"/>
</dbReference>
<gene>
    <name evidence="6 8" type="primary">def</name>
    <name evidence="8" type="ORF">WCD74_20705</name>
</gene>
<evidence type="ECO:0000256" key="1">
    <source>
        <dbReference type="ARBA" id="ARBA00010759"/>
    </source>
</evidence>
<evidence type="ECO:0000256" key="7">
    <source>
        <dbReference type="SAM" id="MobiDB-lite"/>
    </source>
</evidence>
<feature type="binding site" evidence="6">
    <location>
        <position position="136"/>
    </location>
    <ligand>
        <name>Fe cation</name>
        <dbReference type="ChEBI" id="CHEBI:24875"/>
    </ligand>
</feature>
<evidence type="ECO:0000256" key="6">
    <source>
        <dbReference type="HAMAP-Rule" id="MF_00163"/>
    </source>
</evidence>
<comment type="catalytic activity">
    <reaction evidence="6">
        <text>N-terminal N-formyl-L-methionyl-[peptide] + H2O = N-terminal L-methionyl-[peptide] + formate</text>
        <dbReference type="Rhea" id="RHEA:24420"/>
        <dbReference type="Rhea" id="RHEA-COMP:10639"/>
        <dbReference type="Rhea" id="RHEA-COMP:10640"/>
        <dbReference type="ChEBI" id="CHEBI:15377"/>
        <dbReference type="ChEBI" id="CHEBI:15740"/>
        <dbReference type="ChEBI" id="CHEBI:49298"/>
        <dbReference type="ChEBI" id="CHEBI:64731"/>
        <dbReference type="EC" id="3.5.1.88"/>
    </reaction>
</comment>
<dbReference type="SUPFAM" id="SSF56420">
    <property type="entry name" value="Peptide deformylase"/>
    <property type="match status" value="1"/>
</dbReference>
<feature type="active site" evidence="6">
    <location>
        <position position="133"/>
    </location>
</feature>
<keyword evidence="5 6" id="KW-0408">Iron</keyword>
<comment type="function">
    <text evidence="6">Removes the formyl group from the N-terminal Met of newly synthesized proteins. Requires at least a dipeptide for an efficient rate of reaction. N-terminal L-methionine is a prerequisite for activity but the enzyme has broad specificity at other positions.</text>
</comment>
<dbReference type="CDD" id="cd00487">
    <property type="entry name" value="Pep_deformylase"/>
    <property type="match status" value="1"/>
</dbReference>
<feature type="region of interest" description="Disordered" evidence="7">
    <location>
        <begin position="166"/>
        <end position="190"/>
    </location>
</feature>
<feature type="binding site" evidence="6">
    <location>
        <position position="132"/>
    </location>
    <ligand>
        <name>Fe cation</name>
        <dbReference type="ChEBI" id="CHEBI:24875"/>
    </ligand>
</feature>
<evidence type="ECO:0000313" key="8">
    <source>
        <dbReference type="EMBL" id="MEJ2870203.1"/>
    </source>
</evidence>
<feature type="binding site" evidence="6">
    <location>
        <position position="90"/>
    </location>
    <ligand>
        <name>Fe cation</name>
        <dbReference type="ChEBI" id="CHEBI:24875"/>
    </ligand>
</feature>
<organism evidence="8 9">
    <name type="scientific">Actinomycetospora aurantiaca</name>
    <dbReference type="NCBI Taxonomy" id="3129233"/>
    <lineage>
        <taxon>Bacteria</taxon>
        <taxon>Bacillati</taxon>
        <taxon>Actinomycetota</taxon>
        <taxon>Actinomycetes</taxon>
        <taxon>Pseudonocardiales</taxon>
        <taxon>Pseudonocardiaceae</taxon>
        <taxon>Actinomycetospora</taxon>
    </lineage>
</organism>
<keyword evidence="9" id="KW-1185">Reference proteome</keyword>
<evidence type="ECO:0000256" key="3">
    <source>
        <dbReference type="ARBA" id="ARBA00022801"/>
    </source>
</evidence>